<dbReference type="AlphaFoldDB" id="A0A239EMH7"/>
<dbReference type="GO" id="GO:0004527">
    <property type="term" value="F:exonuclease activity"/>
    <property type="evidence" value="ECO:0007669"/>
    <property type="project" value="UniProtKB-KW"/>
</dbReference>
<reference evidence="3 4" key="1">
    <citation type="submission" date="2017-06" db="EMBL/GenBank/DDBJ databases">
        <authorList>
            <person name="Kim H.J."/>
            <person name="Triplett B.A."/>
        </authorList>
    </citation>
    <scope>NUCLEOTIDE SEQUENCE [LARGE SCALE GENOMIC DNA]</scope>
    <source>
        <strain evidence="3 4">DSM 29339</strain>
    </source>
</reference>
<feature type="domain" description="Endonuclease/exonuclease/phosphatase" evidence="2">
    <location>
        <begin position="104"/>
        <end position="284"/>
    </location>
</feature>
<accession>A0A239EMH7</accession>
<keyword evidence="3" id="KW-0378">Hydrolase</keyword>
<proteinExistence type="predicted"/>
<sequence>MSIWSVIFWAVAVCGFAVLAGGFLGPLHPAGESLAVLRGPVTLIGALWIALGWLTGVASPLWLVPVALISLPVLMAYTRYETVSPPPETVTVYQKNMSYRIADTSALEADIREVAPDVLTLQELMPEVRGMLDNLSDILPHARVCEPTRVGSVALATRWPPVEGSEICREGLAALQVETPEGRTWVVSLHLEWPWPFGQAAHVRHRLKVLDRLDGPVVLGGDLNMVPWSHTMRRIASSIGAERAGKVRPSFPLNPVLVLPIDHVLIPAGNRGATTLRPLLGSDHRGLVARY</sequence>
<feature type="transmembrane region" description="Helical" evidence="1">
    <location>
        <begin position="6"/>
        <end position="24"/>
    </location>
</feature>
<gene>
    <name evidence="3" type="ORF">SAMN05421757_102202</name>
</gene>
<dbReference type="Proteomes" id="UP000198426">
    <property type="component" value="Unassembled WGS sequence"/>
</dbReference>
<dbReference type="InterPro" id="IPR036691">
    <property type="entry name" value="Endo/exonu/phosph_ase_sf"/>
</dbReference>
<keyword evidence="4" id="KW-1185">Reference proteome</keyword>
<evidence type="ECO:0000256" key="1">
    <source>
        <dbReference type="SAM" id="Phobius"/>
    </source>
</evidence>
<evidence type="ECO:0000313" key="4">
    <source>
        <dbReference type="Proteomes" id="UP000198426"/>
    </source>
</evidence>
<evidence type="ECO:0000313" key="3">
    <source>
        <dbReference type="EMBL" id="SNS45132.1"/>
    </source>
</evidence>
<dbReference type="EMBL" id="FZOY01000002">
    <property type="protein sequence ID" value="SNS45132.1"/>
    <property type="molecule type" value="Genomic_DNA"/>
</dbReference>
<dbReference type="GO" id="GO:0004519">
    <property type="term" value="F:endonuclease activity"/>
    <property type="evidence" value="ECO:0007669"/>
    <property type="project" value="UniProtKB-KW"/>
</dbReference>
<keyword evidence="1" id="KW-0812">Transmembrane</keyword>
<organism evidence="3 4">
    <name type="scientific">Tropicimonas sediminicola</name>
    <dbReference type="NCBI Taxonomy" id="1031541"/>
    <lineage>
        <taxon>Bacteria</taxon>
        <taxon>Pseudomonadati</taxon>
        <taxon>Pseudomonadota</taxon>
        <taxon>Alphaproteobacteria</taxon>
        <taxon>Rhodobacterales</taxon>
        <taxon>Roseobacteraceae</taxon>
        <taxon>Tropicimonas</taxon>
    </lineage>
</organism>
<dbReference type="Gene3D" id="3.60.10.10">
    <property type="entry name" value="Endonuclease/exonuclease/phosphatase"/>
    <property type="match status" value="1"/>
</dbReference>
<protein>
    <submittedName>
        <fullName evidence="3">Uncharacterized conserved protein YafD, endonuclease/exonuclease/phosphatase (EEP) superfamily</fullName>
    </submittedName>
</protein>
<dbReference type="Pfam" id="PF03372">
    <property type="entry name" value="Exo_endo_phos"/>
    <property type="match status" value="1"/>
</dbReference>
<keyword evidence="3" id="KW-0269">Exonuclease</keyword>
<name>A0A239EMH7_9RHOB</name>
<keyword evidence="3" id="KW-0540">Nuclease</keyword>
<evidence type="ECO:0000259" key="2">
    <source>
        <dbReference type="Pfam" id="PF03372"/>
    </source>
</evidence>
<keyword evidence="3" id="KW-0255">Endonuclease</keyword>
<dbReference type="OrthoDB" id="3808618at2"/>
<dbReference type="RefSeq" id="WP_089231950.1">
    <property type="nucleotide sequence ID" value="NZ_FZOY01000002.1"/>
</dbReference>
<dbReference type="SUPFAM" id="SSF56219">
    <property type="entry name" value="DNase I-like"/>
    <property type="match status" value="1"/>
</dbReference>
<keyword evidence="1" id="KW-0472">Membrane</keyword>
<keyword evidence="1" id="KW-1133">Transmembrane helix</keyword>
<dbReference type="InterPro" id="IPR005135">
    <property type="entry name" value="Endo/exonuclease/phosphatase"/>
</dbReference>